<keyword evidence="2" id="KW-1133">Transmembrane helix</keyword>
<feature type="region of interest" description="Disordered" evidence="1">
    <location>
        <begin position="390"/>
        <end position="443"/>
    </location>
</feature>
<organism evidence="3 4">
    <name type="scientific">Perkinsus olseni</name>
    <name type="common">Perkinsus atlanticus</name>
    <dbReference type="NCBI Taxonomy" id="32597"/>
    <lineage>
        <taxon>Eukaryota</taxon>
        <taxon>Sar</taxon>
        <taxon>Alveolata</taxon>
        <taxon>Perkinsozoa</taxon>
        <taxon>Perkinsea</taxon>
        <taxon>Perkinsida</taxon>
        <taxon>Perkinsidae</taxon>
        <taxon>Perkinsus</taxon>
    </lineage>
</organism>
<dbReference type="EMBL" id="JABANM010012827">
    <property type="protein sequence ID" value="KAF4735362.1"/>
    <property type="molecule type" value="Genomic_DNA"/>
</dbReference>
<comment type="caution">
    <text evidence="3">The sequence shown here is derived from an EMBL/GenBank/DDBJ whole genome shotgun (WGS) entry which is preliminary data.</text>
</comment>
<keyword evidence="2" id="KW-0812">Transmembrane</keyword>
<keyword evidence="2" id="KW-0472">Membrane</keyword>
<accession>A0A7J6SS44</accession>
<dbReference type="AlphaFoldDB" id="A0A7J6SS44"/>
<feature type="transmembrane region" description="Helical" evidence="2">
    <location>
        <begin position="139"/>
        <end position="161"/>
    </location>
</feature>
<evidence type="ECO:0000313" key="3">
    <source>
        <dbReference type="EMBL" id="KAF4735362.1"/>
    </source>
</evidence>
<sequence>PPRVEVLASDLIDMLVLFCRLRDGSSPTAMQQQQQQQQQQQLIIPIHYHIPFYCCISLNLSGPPRHWESPNLILYNVYQVLFTLAYFVLLLALSAWALVIWFQSKAQVDASLLSRLTGQQLTDLAQRYGVNLVIPANPIGISVNLILTAAILAPVAAAIGIAKRSVLKLRSMYCLSAVFATLLVISWLAVVCCGVLVCICFYGVGIVSDLTHQEIQRELASYGAPLDTSNISHTVAMFVPSAVTLYELGRCTSTPAVVNCATPQLDAISCPAAPRQGVQFVSIVNRICSSLPAVTDYPVFNDRCHACVARAAAGSPTPASQVACLCGTQLELYINAISPEQQAKWKETAIFNGVTAGIAIVTLLLWIGSQVMCPTCLVRRQHLLVDTITATEEGRSPTPPGHKETSSPCSDGDEMDDSSSTSIINPPVSPGAGGVGCVPGPSN</sequence>
<gene>
    <name evidence="3" type="ORF">FOZ62_003163</name>
</gene>
<evidence type="ECO:0000256" key="1">
    <source>
        <dbReference type="SAM" id="MobiDB-lite"/>
    </source>
</evidence>
<dbReference type="Proteomes" id="UP000574390">
    <property type="component" value="Unassembled WGS sequence"/>
</dbReference>
<evidence type="ECO:0000256" key="2">
    <source>
        <dbReference type="SAM" id="Phobius"/>
    </source>
</evidence>
<feature type="transmembrane region" description="Helical" evidence="2">
    <location>
        <begin position="173"/>
        <end position="204"/>
    </location>
</feature>
<proteinExistence type="predicted"/>
<protein>
    <submittedName>
        <fullName evidence="3">Uncharacterized protein</fullName>
    </submittedName>
</protein>
<feature type="transmembrane region" description="Helical" evidence="2">
    <location>
        <begin position="80"/>
        <end position="102"/>
    </location>
</feature>
<feature type="non-terminal residue" evidence="3">
    <location>
        <position position="443"/>
    </location>
</feature>
<reference evidence="3 4" key="1">
    <citation type="submission" date="2020-04" db="EMBL/GenBank/DDBJ databases">
        <title>Perkinsus olseni comparative genomics.</title>
        <authorList>
            <person name="Bogema D.R."/>
        </authorList>
    </citation>
    <scope>NUCLEOTIDE SEQUENCE [LARGE SCALE GENOMIC DNA]</scope>
    <source>
        <strain evidence="3">ATCC PRA-205</strain>
    </source>
</reference>
<evidence type="ECO:0000313" key="4">
    <source>
        <dbReference type="Proteomes" id="UP000574390"/>
    </source>
</evidence>
<feature type="non-terminal residue" evidence="3">
    <location>
        <position position="1"/>
    </location>
</feature>
<name>A0A7J6SS44_PEROL</name>